<dbReference type="EMBL" id="JAMXLR010000061">
    <property type="protein sequence ID" value="MCO6045698.1"/>
    <property type="molecule type" value="Genomic_DNA"/>
</dbReference>
<dbReference type="SUPFAM" id="SSF56801">
    <property type="entry name" value="Acetyl-CoA synthetase-like"/>
    <property type="match status" value="1"/>
</dbReference>
<comment type="caution">
    <text evidence="1">The sequence shown here is derived from an EMBL/GenBank/DDBJ whole genome shotgun (WGS) entry which is preliminary data.</text>
</comment>
<sequence length="460" mass="51196">MDSFAELRRRHIADVQRFTPTAVAQLDWTRDQVRAHQTQRLRQVVAHAQQHSPFHAERLAHLEATGLELDDLPTIPPMTKADVMTHWDQIVTDPQLHLEGVIDHLDGLHAGEHQDYYYLDKYYAAATGGTSGQRGVFLWDWETFVATANVTYRMEVRDDQLRPPTGPRRTAVICAGSFVHASRLLFPTMLDPQRDVMVLSAGTPIRDMVQQLNDYQPDRLVGYASIVEELCAEALDGRLKISPQRILTNSEPLLPEARQMALEAWGINIHNSWGSVEIGLAAAEGESFSGSTLAEDFLIVEPVDADHRPVADNTQADHVLVTKLVGTVMPLVRYVMTDTLILDDGPNPDAPGYRRIVDIQGRSDAWFKYAGAVKIHPMVFRSVLGQDRHISEYQVQQTERGARVLAITHGEFDPAAPVAALQQALAEAGLQGAEISIECVTQLPRHPETNKLKCFVPLPG</sequence>
<dbReference type="PANTHER" id="PTHR36932">
    <property type="entry name" value="CAPSULAR POLYSACCHARIDE BIOSYNTHESIS PROTEIN"/>
    <property type="match status" value="1"/>
</dbReference>
<evidence type="ECO:0008006" key="3">
    <source>
        <dbReference type="Google" id="ProtNLM"/>
    </source>
</evidence>
<accession>A0A9X2FCM5</accession>
<evidence type="ECO:0000313" key="2">
    <source>
        <dbReference type="Proteomes" id="UP001155241"/>
    </source>
</evidence>
<dbReference type="Gene3D" id="3.40.50.12780">
    <property type="entry name" value="N-terminal domain of ligase-like"/>
    <property type="match status" value="1"/>
</dbReference>
<dbReference type="PANTHER" id="PTHR36932:SF1">
    <property type="entry name" value="CAPSULAR POLYSACCHARIDE BIOSYNTHESIS PROTEIN"/>
    <property type="match status" value="1"/>
</dbReference>
<dbReference type="AlphaFoldDB" id="A0A9X2FCM5"/>
<proteinExistence type="predicted"/>
<keyword evidence="2" id="KW-1185">Reference proteome</keyword>
<gene>
    <name evidence="1" type="ORF">NG895_17510</name>
</gene>
<dbReference type="InterPro" id="IPR053158">
    <property type="entry name" value="CapK_Type1_Caps_Biosynth"/>
</dbReference>
<organism evidence="1 2">
    <name type="scientific">Aeoliella straminimaris</name>
    <dbReference type="NCBI Taxonomy" id="2954799"/>
    <lineage>
        <taxon>Bacteria</taxon>
        <taxon>Pseudomonadati</taxon>
        <taxon>Planctomycetota</taxon>
        <taxon>Planctomycetia</taxon>
        <taxon>Pirellulales</taxon>
        <taxon>Lacipirellulaceae</taxon>
        <taxon>Aeoliella</taxon>
    </lineage>
</organism>
<dbReference type="InterPro" id="IPR042099">
    <property type="entry name" value="ANL_N_sf"/>
</dbReference>
<dbReference type="Proteomes" id="UP001155241">
    <property type="component" value="Unassembled WGS sequence"/>
</dbReference>
<evidence type="ECO:0000313" key="1">
    <source>
        <dbReference type="EMBL" id="MCO6045698.1"/>
    </source>
</evidence>
<dbReference type="RefSeq" id="WP_252853811.1">
    <property type="nucleotide sequence ID" value="NZ_JAMXLR010000061.1"/>
</dbReference>
<protein>
    <recommendedName>
        <fullName evidence="3">Phenylacetate-CoA ligase</fullName>
    </recommendedName>
</protein>
<reference evidence="1" key="1">
    <citation type="submission" date="2022-06" db="EMBL/GenBank/DDBJ databases">
        <title>Aeoliella straminimaris, a novel planctomycete from sediments.</title>
        <authorList>
            <person name="Vitorino I.R."/>
            <person name="Lage O.M."/>
        </authorList>
    </citation>
    <scope>NUCLEOTIDE SEQUENCE</scope>
    <source>
        <strain evidence="1">ICT_H6.2</strain>
    </source>
</reference>
<name>A0A9X2FCM5_9BACT</name>